<reference evidence="15" key="1">
    <citation type="submission" date="2017-05" db="EMBL/GenBank/DDBJ databases">
        <authorList>
            <person name="Ray J."/>
            <person name="Price M."/>
            <person name="Deutschbauer A."/>
        </authorList>
    </citation>
    <scope>NUCLEOTIDE SEQUENCE [LARGE SCALE GENOMIC DNA]</scope>
    <source>
        <strain evidence="15">DSM 19842</strain>
    </source>
</reference>
<dbReference type="RefSeq" id="WP_025605244.1">
    <property type="nucleotide sequence ID" value="NZ_CP021235.1"/>
</dbReference>
<evidence type="ECO:0000256" key="7">
    <source>
        <dbReference type="ARBA" id="ARBA00022679"/>
    </source>
</evidence>
<evidence type="ECO:0000313" key="14">
    <source>
        <dbReference type="EMBL" id="ARS34909.1"/>
    </source>
</evidence>
<comment type="catalytic activity">
    <reaction evidence="13">
        <text>a lipid A disaccharide + ATP = a lipid IVA + ADP + H(+)</text>
        <dbReference type="Rhea" id="RHEA:67840"/>
        <dbReference type="ChEBI" id="CHEBI:15378"/>
        <dbReference type="ChEBI" id="CHEBI:30616"/>
        <dbReference type="ChEBI" id="CHEBI:176343"/>
        <dbReference type="ChEBI" id="CHEBI:176425"/>
        <dbReference type="ChEBI" id="CHEBI:456216"/>
        <dbReference type="EC" id="2.7.1.130"/>
    </reaction>
</comment>
<feature type="binding site" evidence="13">
    <location>
        <begin position="48"/>
        <end position="55"/>
    </location>
    <ligand>
        <name>ATP</name>
        <dbReference type="ChEBI" id="CHEBI:30616"/>
    </ligand>
</feature>
<evidence type="ECO:0000256" key="12">
    <source>
        <dbReference type="ARBA" id="ARBA00029757"/>
    </source>
</evidence>
<dbReference type="PANTHER" id="PTHR42724:SF1">
    <property type="entry name" value="TETRAACYLDISACCHARIDE 4'-KINASE, MITOCHONDRIAL-RELATED"/>
    <property type="match status" value="1"/>
</dbReference>
<accession>A0A1X9YPW9</accession>
<dbReference type="GO" id="GO:0005524">
    <property type="term" value="F:ATP binding"/>
    <property type="evidence" value="ECO:0007669"/>
    <property type="project" value="UniProtKB-UniRule"/>
</dbReference>
<evidence type="ECO:0000256" key="6">
    <source>
        <dbReference type="ARBA" id="ARBA00022556"/>
    </source>
</evidence>
<dbReference type="GO" id="GO:0009245">
    <property type="term" value="P:lipid A biosynthetic process"/>
    <property type="evidence" value="ECO:0007669"/>
    <property type="project" value="UniProtKB-UniRule"/>
</dbReference>
<dbReference type="EC" id="2.7.1.130" evidence="3 13"/>
<dbReference type="GO" id="GO:0005886">
    <property type="term" value="C:plasma membrane"/>
    <property type="evidence" value="ECO:0007669"/>
    <property type="project" value="TreeGrafter"/>
</dbReference>
<dbReference type="InterPro" id="IPR027417">
    <property type="entry name" value="P-loop_NTPase"/>
</dbReference>
<dbReference type="Proteomes" id="UP000266292">
    <property type="component" value="Chromosome"/>
</dbReference>
<evidence type="ECO:0000256" key="2">
    <source>
        <dbReference type="ARBA" id="ARBA00004870"/>
    </source>
</evidence>
<sequence length="350" mass="39447">MQKFLYILLWPFSQLYGAIMRVRNFGYSYKLLPSRRFNLPVIAVGNLAVGGTGKTPHVEYLLRLLQSYRVATLSRGYKRQSKGFVLADTTCSATTVGDEPFQYYLDFKDVAVAVCEKRVKGIEQLLHLLPKLEVVVLDDAMQHRAVQPSLNIMITDFNRPFYTDHVLPAGRLREPRSGARRADAVIVSKCPPDLDAAQQDRLSELVERYTAPGVPVFFSTFAYGTPQSIGREARLTKQVVLLTGIANAAPLKLYLRQQGYTVLQHLAYPDHHQYTSENLQQLQELLQEPAYAGATVLTTRKDAVKLSDGALKPMTAQLPIFFVPIEVQFLAEQEVFDLFVLQHVQSMVQL</sequence>
<dbReference type="Pfam" id="PF02606">
    <property type="entry name" value="LpxK"/>
    <property type="match status" value="1"/>
</dbReference>
<keyword evidence="5 13" id="KW-0444">Lipid biosynthesis</keyword>
<evidence type="ECO:0000256" key="11">
    <source>
        <dbReference type="ARBA" id="ARBA00023098"/>
    </source>
</evidence>
<evidence type="ECO:0000313" key="15">
    <source>
        <dbReference type="Proteomes" id="UP000266292"/>
    </source>
</evidence>
<keyword evidence="15" id="KW-1185">Reference proteome</keyword>
<evidence type="ECO:0000256" key="5">
    <source>
        <dbReference type="ARBA" id="ARBA00022516"/>
    </source>
</evidence>
<dbReference type="InterPro" id="IPR003758">
    <property type="entry name" value="LpxK"/>
</dbReference>
<keyword evidence="8 13" id="KW-0547">Nucleotide-binding</keyword>
<keyword evidence="9 13" id="KW-0418">Kinase</keyword>
<dbReference type="GO" id="GO:0009029">
    <property type="term" value="F:lipid-A 4'-kinase activity"/>
    <property type="evidence" value="ECO:0007669"/>
    <property type="project" value="UniProtKB-UniRule"/>
</dbReference>
<evidence type="ECO:0000256" key="13">
    <source>
        <dbReference type="HAMAP-Rule" id="MF_00409"/>
    </source>
</evidence>
<dbReference type="UniPathway" id="UPA00359">
    <property type="reaction ID" value="UER00482"/>
</dbReference>
<protein>
    <recommendedName>
        <fullName evidence="4 13">Tetraacyldisaccharide 4'-kinase</fullName>
        <ecNumber evidence="3 13">2.7.1.130</ecNumber>
    </recommendedName>
    <alternativeName>
        <fullName evidence="12 13">Lipid A 4'-kinase</fullName>
    </alternativeName>
</protein>
<name>A0A1X9YPW9_9BACT</name>
<evidence type="ECO:0000256" key="3">
    <source>
        <dbReference type="ARBA" id="ARBA00012071"/>
    </source>
</evidence>
<keyword evidence="11 13" id="KW-0443">Lipid metabolism</keyword>
<evidence type="ECO:0000256" key="1">
    <source>
        <dbReference type="ARBA" id="ARBA00002274"/>
    </source>
</evidence>
<dbReference type="KEGG" id="pact:CA264_05340"/>
<evidence type="ECO:0000256" key="10">
    <source>
        <dbReference type="ARBA" id="ARBA00022840"/>
    </source>
</evidence>
<dbReference type="PANTHER" id="PTHR42724">
    <property type="entry name" value="TETRAACYLDISACCHARIDE 4'-KINASE"/>
    <property type="match status" value="1"/>
</dbReference>
<evidence type="ECO:0000256" key="8">
    <source>
        <dbReference type="ARBA" id="ARBA00022741"/>
    </source>
</evidence>
<dbReference type="AlphaFoldDB" id="A0A1X9YPW9"/>
<proteinExistence type="inferred from homology"/>
<dbReference type="EMBL" id="CP021235">
    <property type="protein sequence ID" value="ARS34909.1"/>
    <property type="molecule type" value="Genomic_DNA"/>
</dbReference>
<dbReference type="OrthoDB" id="9766423at2"/>
<comment type="function">
    <text evidence="1 13">Transfers the gamma-phosphate of ATP to the 4'-position of a tetraacyldisaccharide 1-phosphate intermediate (termed DS-1-P) to form tetraacyldisaccharide 1,4'-bis-phosphate (lipid IVA).</text>
</comment>
<keyword evidence="6 13" id="KW-0441">Lipid A biosynthesis</keyword>
<comment type="pathway">
    <text evidence="2 13">Glycolipid biosynthesis; lipid IV(A) biosynthesis; lipid IV(A) from (3R)-3-hydroxytetradecanoyl-[acyl-carrier-protein] and UDP-N-acetyl-alpha-D-glucosamine: step 6/6.</text>
</comment>
<keyword evidence="7 13" id="KW-0808">Transferase</keyword>
<organism evidence="14 15">
    <name type="scientific">Pontibacter actiniarum</name>
    <dbReference type="NCBI Taxonomy" id="323450"/>
    <lineage>
        <taxon>Bacteria</taxon>
        <taxon>Pseudomonadati</taxon>
        <taxon>Bacteroidota</taxon>
        <taxon>Cytophagia</taxon>
        <taxon>Cytophagales</taxon>
        <taxon>Hymenobacteraceae</taxon>
        <taxon>Pontibacter</taxon>
    </lineage>
</organism>
<comment type="similarity">
    <text evidence="13">Belongs to the LpxK family.</text>
</comment>
<dbReference type="STRING" id="709015.GCA_000472485_01065"/>
<evidence type="ECO:0000256" key="4">
    <source>
        <dbReference type="ARBA" id="ARBA00016436"/>
    </source>
</evidence>
<gene>
    <name evidence="13" type="primary">lpxK</name>
    <name evidence="14" type="ORF">CA264_05340</name>
</gene>
<dbReference type="GO" id="GO:0009244">
    <property type="term" value="P:lipopolysaccharide core region biosynthetic process"/>
    <property type="evidence" value="ECO:0007669"/>
    <property type="project" value="TreeGrafter"/>
</dbReference>
<dbReference type="SUPFAM" id="SSF52540">
    <property type="entry name" value="P-loop containing nucleoside triphosphate hydrolases"/>
    <property type="match status" value="1"/>
</dbReference>
<dbReference type="NCBIfam" id="TIGR00682">
    <property type="entry name" value="lpxK"/>
    <property type="match status" value="1"/>
</dbReference>
<evidence type="ECO:0000256" key="9">
    <source>
        <dbReference type="ARBA" id="ARBA00022777"/>
    </source>
</evidence>
<keyword evidence="10 13" id="KW-0067">ATP-binding</keyword>
<dbReference type="HAMAP" id="MF_00409">
    <property type="entry name" value="LpxK"/>
    <property type="match status" value="1"/>
</dbReference>